<feature type="compositionally biased region" description="Low complexity" evidence="1">
    <location>
        <begin position="58"/>
        <end position="70"/>
    </location>
</feature>
<evidence type="ECO:0000256" key="1">
    <source>
        <dbReference type="SAM" id="MobiDB-lite"/>
    </source>
</evidence>
<evidence type="ECO:0000313" key="3">
    <source>
        <dbReference type="Proteomes" id="UP000694580"/>
    </source>
</evidence>
<reference evidence="2 3" key="1">
    <citation type="submission" date="2020-06" db="EMBL/GenBank/DDBJ databases">
        <authorList>
            <consortium name="Wellcome Sanger Institute Data Sharing"/>
        </authorList>
    </citation>
    <scope>NUCLEOTIDE SEQUENCE [LARGE SCALE GENOMIC DNA]</scope>
</reference>
<dbReference type="Proteomes" id="UP000694580">
    <property type="component" value="Chromosome 15"/>
</dbReference>
<keyword evidence="3" id="KW-1185">Reference proteome</keyword>
<reference evidence="2" key="3">
    <citation type="submission" date="2025-09" db="UniProtKB">
        <authorList>
            <consortium name="Ensembl"/>
        </authorList>
    </citation>
    <scope>IDENTIFICATION</scope>
</reference>
<organism evidence="2 3">
    <name type="scientific">Denticeps clupeoides</name>
    <name type="common">denticle herring</name>
    <dbReference type="NCBI Taxonomy" id="299321"/>
    <lineage>
        <taxon>Eukaryota</taxon>
        <taxon>Metazoa</taxon>
        <taxon>Chordata</taxon>
        <taxon>Craniata</taxon>
        <taxon>Vertebrata</taxon>
        <taxon>Euteleostomi</taxon>
        <taxon>Actinopterygii</taxon>
        <taxon>Neopterygii</taxon>
        <taxon>Teleostei</taxon>
        <taxon>Clupei</taxon>
        <taxon>Clupeiformes</taxon>
        <taxon>Denticipitoidei</taxon>
        <taxon>Denticipitidae</taxon>
        <taxon>Denticeps</taxon>
    </lineage>
</organism>
<accession>A0AAY4D239</accession>
<reference evidence="2" key="2">
    <citation type="submission" date="2025-08" db="UniProtKB">
        <authorList>
            <consortium name="Ensembl"/>
        </authorList>
    </citation>
    <scope>IDENTIFICATION</scope>
</reference>
<dbReference type="Ensembl" id="ENSDCDT00010049220.1">
    <property type="protein sequence ID" value="ENSDCDP00010039443.1"/>
    <property type="gene ID" value="ENSDCDG00010025381.1"/>
</dbReference>
<dbReference type="AlphaFoldDB" id="A0AAY4D239"/>
<evidence type="ECO:0000313" key="2">
    <source>
        <dbReference type="Ensembl" id="ENSDCDP00010039443.1"/>
    </source>
</evidence>
<protein>
    <submittedName>
        <fullName evidence="2">Uncharacterized protein</fullName>
    </submittedName>
</protein>
<name>A0AAY4D239_9TELE</name>
<feature type="region of interest" description="Disordered" evidence="1">
    <location>
        <begin position="29"/>
        <end position="78"/>
    </location>
</feature>
<proteinExistence type="predicted"/>
<sequence>SGSSDCRTAPLHCQPLKFHLGCKHGGLGGDDTHRFSHSSSLPAVGVRGSGSMRDIHLSPIPSASPTSSTAPRPPLLDYSIPESRRIERICQVSWLGCQHP</sequence>